<proteinExistence type="predicted"/>
<dbReference type="AlphaFoldDB" id="M2QGT0"/>
<reference evidence="1 2" key="1">
    <citation type="journal article" date="2012" name="Proc. Natl. Acad. Sci. U.S.A.">
        <title>Comparative genomics of Ceriporiopsis subvermispora and Phanerochaete chrysosporium provide insight into selective ligninolysis.</title>
        <authorList>
            <person name="Fernandez-Fueyo E."/>
            <person name="Ruiz-Duenas F.J."/>
            <person name="Ferreira P."/>
            <person name="Floudas D."/>
            <person name="Hibbett D.S."/>
            <person name="Canessa P."/>
            <person name="Larrondo L.F."/>
            <person name="James T.Y."/>
            <person name="Seelenfreund D."/>
            <person name="Lobos S."/>
            <person name="Polanco R."/>
            <person name="Tello M."/>
            <person name="Honda Y."/>
            <person name="Watanabe T."/>
            <person name="Watanabe T."/>
            <person name="Ryu J.S."/>
            <person name="Kubicek C.P."/>
            <person name="Schmoll M."/>
            <person name="Gaskell J."/>
            <person name="Hammel K.E."/>
            <person name="St John F.J."/>
            <person name="Vanden Wymelenberg A."/>
            <person name="Sabat G."/>
            <person name="Splinter BonDurant S."/>
            <person name="Syed K."/>
            <person name="Yadav J.S."/>
            <person name="Doddapaneni H."/>
            <person name="Subramanian V."/>
            <person name="Lavin J.L."/>
            <person name="Oguiza J.A."/>
            <person name="Perez G."/>
            <person name="Pisabarro A.G."/>
            <person name="Ramirez L."/>
            <person name="Santoyo F."/>
            <person name="Master E."/>
            <person name="Coutinho P.M."/>
            <person name="Henrissat B."/>
            <person name="Lombard V."/>
            <person name="Magnuson J.K."/>
            <person name="Kuees U."/>
            <person name="Hori C."/>
            <person name="Igarashi K."/>
            <person name="Samejima M."/>
            <person name="Held B.W."/>
            <person name="Barry K.W."/>
            <person name="LaButti K.M."/>
            <person name="Lapidus A."/>
            <person name="Lindquist E.A."/>
            <person name="Lucas S.M."/>
            <person name="Riley R."/>
            <person name="Salamov A.A."/>
            <person name="Hoffmeister D."/>
            <person name="Schwenk D."/>
            <person name="Hadar Y."/>
            <person name="Yarden O."/>
            <person name="de Vries R.P."/>
            <person name="Wiebenga A."/>
            <person name="Stenlid J."/>
            <person name="Eastwood D."/>
            <person name="Grigoriev I.V."/>
            <person name="Berka R.M."/>
            <person name="Blanchette R.A."/>
            <person name="Kersten P."/>
            <person name="Martinez A.T."/>
            <person name="Vicuna R."/>
            <person name="Cullen D."/>
        </authorList>
    </citation>
    <scope>NUCLEOTIDE SEQUENCE [LARGE SCALE GENOMIC DNA]</scope>
    <source>
        <strain evidence="1 2">B</strain>
    </source>
</reference>
<dbReference type="EMBL" id="KB445821">
    <property type="protein sequence ID" value="EMD31250.1"/>
    <property type="molecule type" value="Genomic_DNA"/>
</dbReference>
<keyword evidence="2" id="KW-1185">Reference proteome</keyword>
<protein>
    <submittedName>
        <fullName evidence="1">Uncharacterized protein</fullName>
    </submittedName>
</protein>
<gene>
    <name evidence="1" type="ORF">CERSUDRAFT_119951</name>
</gene>
<evidence type="ECO:0000313" key="2">
    <source>
        <dbReference type="Proteomes" id="UP000016930"/>
    </source>
</evidence>
<name>M2QGT0_CERS8</name>
<dbReference type="HOGENOM" id="CLU_2249811_0_0_1"/>
<accession>M2QGT0</accession>
<sequence>MTIMNIVNLATRLTNSFDEGGSVGTVVNSMMISRFLLSLRQAAYSTPDGAMDTLFSFGRASDGTDVPLPHSLHFASFVGNMGVELDWEADGEDRQESDFTVLPP</sequence>
<organism evidence="1 2">
    <name type="scientific">Ceriporiopsis subvermispora (strain B)</name>
    <name type="common">White-rot fungus</name>
    <name type="synonym">Gelatoporia subvermispora</name>
    <dbReference type="NCBI Taxonomy" id="914234"/>
    <lineage>
        <taxon>Eukaryota</taxon>
        <taxon>Fungi</taxon>
        <taxon>Dikarya</taxon>
        <taxon>Basidiomycota</taxon>
        <taxon>Agaricomycotina</taxon>
        <taxon>Agaricomycetes</taxon>
        <taxon>Polyporales</taxon>
        <taxon>Gelatoporiaceae</taxon>
        <taxon>Gelatoporia</taxon>
    </lineage>
</organism>
<dbReference type="Proteomes" id="UP000016930">
    <property type="component" value="Unassembled WGS sequence"/>
</dbReference>
<evidence type="ECO:0000313" key="1">
    <source>
        <dbReference type="EMBL" id="EMD31250.1"/>
    </source>
</evidence>